<protein>
    <submittedName>
        <fullName evidence="2">Uncharacterized protein</fullName>
    </submittedName>
</protein>
<keyword evidence="1" id="KW-0472">Membrane</keyword>
<evidence type="ECO:0000256" key="1">
    <source>
        <dbReference type="SAM" id="Phobius"/>
    </source>
</evidence>
<comment type="caution">
    <text evidence="2">The sequence shown here is derived from an EMBL/GenBank/DDBJ whole genome shotgun (WGS) entry which is preliminary data.</text>
</comment>
<gene>
    <name evidence="2" type="ORF">A2803_01495</name>
</gene>
<sequence>MNQLAQQTIRNPVLSDLLQSAQTAPGTGYFSALLTTFATIILIVGALYFFFQLLTGGVEWIGSGGDKAKLEGARQKLINAVIGLVLLFSAWAVVQLVEAVFGVNILNLDVPVVGQ</sequence>
<accession>A0A1F7YZR4</accession>
<keyword evidence="1" id="KW-0812">Transmembrane</keyword>
<dbReference type="Proteomes" id="UP000178870">
    <property type="component" value="Unassembled WGS sequence"/>
</dbReference>
<proteinExistence type="predicted"/>
<organism evidence="2 3">
    <name type="scientific">Candidatus Woesebacteria bacterium RIFCSPHIGHO2_01_FULL_44_21</name>
    <dbReference type="NCBI Taxonomy" id="1802503"/>
    <lineage>
        <taxon>Bacteria</taxon>
        <taxon>Candidatus Woeseibacteriota</taxon>
    </lineage>
</organism>
<dbReference type="Pfam" id="PF18895">
    <property type="entry name" value="T4SS_pilin"/>
    <property type="match status" value="1"/>
</dbReference>
<dbReference type="InterPro" id="IPR043993">
    <property type="entry name" value="T4SS_pilin"/>
</dbReference>
<evidence type="ECO:0000313" key="2">
    <source>
        <dbReference type="EMBL" id="OGM32710.1"/>
    </source>
</evidence>
<dbReference type="EMBL" id="MGGP01000013">
    <property type="protein sequence ID" value="OGM32710.1"/>
    <property type="molecule type" value="Genomic_DNA"/>
</dbReference>
<keyword evidence="1" id="KW-1133">Transmembrane helix</keyword>
<reference evidence="2 3" key="1">
    <citation type="journal article" date="2016" name="Nat. Commun.">
        <title>Thousands of microbial genomes shed light on interconnected biogeochemical processes in an aquifer system.</title>
        <authorList>
            <person name="Anantharaman K."/>
            <person name="Brown C.T."/>
            <person name="Hug L.A."/>
            <person name="Sharon I."/>
            <person name="Castelle C.J."/>
            <person name="Probst A.J."/>
            <person name="Thomas B.C."/>
            <person name="Singh A."/>
            <person name="Wilkins M.J."/>
            <person name="Karaoz U."/>
            <person name="Brodie E.L."/>
            <person name="Williams K.H."/>
            <person name="Hubbard S.S."/>
            <person name="Banfield J.F."/>
        </authorList>
    </citation>
    <scope>NUCLEOTIDE SEQUENCE [LARGE SCALE GENOMIC DNA]</scope>
</reference>
<feature type="transmembrane region" description="Helical" evidence="1">
    <location>
        <begin position="77"/>
        <end position="97"/>
    </location>
</feature>
<evidence type="ECO:0000313" key="3">
    <source>
        <dbReference type="Proteomes" id="UP000178870"/>
    </source>
</evidence>
<name>A0A1F7YZR4_9BACT</name>
<dbReference type="AlphaFoldDB" id="A0A1F7YZR4"/>
<feature type="transmembrane region" description="Helical" evidence="1">
    <location>
        <begin position="29"/>
        <end position="51"/>
    </location>
</feature>